<reference evidence="1" key="1">
    <citation type="submission" date="2021-08" db="EMBL/GenBank/DDBJ databases">
        <authorList>
            <person name="Zhang H."/>
            <person name="Xu M."/>
            <person name="Yu Z."/>
            <person name="Yang L."/>
            <person name="Cai Y."/>
        </authorList>
    </citation>
    <scope>NUCLEOTIDE SEQUENCE</scope>
    <source>
        <strain evidence="1">CHL1</strain>
    </source>
</reference>
<gene>
    <name evidence="1" type="ORF">K6K41_17835</name>
</gene>
<keyword evidence="2" id="KW-1185">Reference proteome</keyword>
<name>A0A9E6R8Y0_9HYPH</name>
<dbReference type="InterPro" id="IPR046606">
    <property type="entry name" value="DUF6665"/>
</dbReference>
<evidence type="ECO:0000313" key="1">
    <source>
        <dbReference type="EMBL" id="QZN98797.1"/>
    </source>
</evidence>
<dbReference type="KEGG" id="cmet:K6K41_17835"/>
<proteinExistence type="predicted"/>
<dbReference type="Proteomes" id="UP000825701">
    <property type="component" value="Chromosome"/>
</dbReference>
<evidence type="ECO:0000313" key="2">
    <source>
        <dbReference type="Proteomes" id="UP000825701"/>
    </source>
</evidence>
<accession>A0A9E6R8Y0</accession>
<organism evidence="1 2">
    <name type="scientific">Chenggangzhangella methanolivorans</name>
    <dbReference type="NCBI Taxonomy" id="1437009"/>
    <lineage>
        <taxon>Bacteria</taxon>
        <taxon>Pseudomonadati</taxon>
        <taxon>Pseudomonadota</taxon>
        <taxon>Alphaproteobacteria</taxon>
        <taxon>Hyphomicrobiales</taxon>
        <taxon>Methylopilaceae</taxon>
        <taxon>Chenggangzhangella</taxon>
    </lineage>
</organism>
<sequence length="46" mass="5063">MAFAAAEAAHAHFIQRELSGHRSHDDVVRRLAIPPEVFGKIGARPE</sequence>
<protein>
    <submittedName>
        <fullName evidence="1">Uncharacterized protein</fullName>
    </submittedName>
</protein>
<dbReference type="Pfam" id="PF20370">
    <property type="entry name" value="DUF6665"/>
    <property type="match status" value="1"/>
</dbReference>
<dbReference type="EMBL" id="CP081869">
    <property type="protein sequence ID" value="QZN98797.1"/>
    <property type="molecule type" value="Genomic_DNA"/>
</dbReference>
<dbReference type="AlphaFoldDB" id="A0A9E6R8Y0"/>